<dbReference type="PANTHER" id="PTHR30566">
    <property type="entry name" value="YNAI-RELATED MECHANOSENSITIVE ION CHANNEL"/>
    <property type="match status" value="1"/>
</dbReference>
<dbReference type="InterPro" id="IPR011066">
    <property type="entry name" value="MscS_channel_C_sf"/>
</dbReference>
<evidence type="ECO:0000256" key="7">
    <source>
        <dbReference type="SAM" id="MobiDB-lite"/>
    </source>
</evidence>
<feature type="transmembrane region" description="Helical" evidence="8">
    <location>
        <begin position="13"/>
        <end position="31"/>
    </location>
</feature>
<feature type="region of interest" description="Disordered" evidence="7">
    <location>
        <begin position="347"/>
        <end position="371"/>
    </location>
</feature>
<feature type="domain" description="Mechanosensitive ion channel MscS" evidence="9">
    <location>
        <begin position="177"/>
        <end position="244"/>
    </location>
</feature>
<evidence type="ECO:0000256" key="3">
    <source>
        <dbReference type="ARBA" id="ARBA00022475"/>
    </source>
</evidence>
<evidence type="ECO:0000259" key="10">
    <source>
        <dbReference type="Pfam" id="PF21082"/>
    </source>
</evidence>
<evidence type="ECO:0000256" key="6">
    <source>
        <dbReference type="ARBA" id="ARBA00023136"/>
    </source>
</evidence>
<evidence type="ECO:0000256" key="5">
    <source>
        <dbReference type="ARBA" id="ARBA00022989"/>
    </source>
</evidence>
<keyword evidence="3" id="KW-1003">Cell membrane</keyword>
<dbReference type="EMBL" id="JAJHPV010000013">
    <property type="protein sequence ID" value="MCC6071888.1"/>
    <property type="molecule type" value="Genomic_DNA"/>
</dbReference>
<dbReference type="SUPFAM" id="SSF50182">
    <property type="entry name" value="Sm-like ribonucleoproteins"/>
    <property type="match status" value="1"/>
</dbReference>
<feature type="transmembrane region" description="Helical" evidence="8">
    <location>
        <begin position="126"/>
        <end position="149"/>
    </location>
</feature>
<protein>
    <submittedName>
        <fullName evidence="12">Mechanosensitive ion channel family protein</fullName>
    </submittedName>
</protein>
<evidence type="ECO:0000256" key="4">
    <source>
        <dbReference type="ARBA" id="ARBA00022692"/>
    </source>
</evidence>
<evidence type="ECO:0000256" key="1">
    <source>
        <dbReference type="ARBA" id="ARBA00004651"/>
    </source>
</evidence>
<comment type="caution">
    <text evidence="12">The sequence shown here is derived from an EMBL/GenBank/DDBJ whole genome shotgun (WGS) entry which is preliminary data.</text>
</comment>
<evidence type="ECO:0000256" key="8">
    <source>
        <dbReference type="SAM" id="Phobius"/>
    </source>
</evidence>
<dbReference type="Gene3D" id="2.30.30.60">
    <property type="match status" value="1"/>
</dbReference>
<evidence type="ECO:0000259" key="11">
    <source>
        <dbReference type="Pfam" id="PF21088"/>
    </source>
</evidence>
<feature type="transmembrane region" description="Helical" evidence="8">
    <location>
        <begin position="155"/>
        <end position="175"/>
    </location>
</feature>
<accession>A0ABS8IUM8</accession>
<dbReference type="SUPFAM" id="SSF82689">
    <property type="entry name" value="Mechanosensitive channel protein MscS (YggB), C-terminal domain"/>
    <property type="match status" value="1"/>
</dbReference>
<name>A0ABS8IUM8_9BURK</name>
<dbReference type="InterPro" id="IPR049142">
    <property type="entry name" value="MS_channel_1st"/>
</dbReference>
<organism evidence="12 13">
    <name type="scientific">Massilia agrisoli</name>
    <dbReference type="NCBI Taxonomy" id="2892444"/>
    <lineage>
        <taxon>Bacteria</taxon>
        <taxon>Pseudomonadati</taxon>
        <taxon>Pseudomonadota</taxon>
        <taxon>Betaproteobacteria</taxon>
        <taxon>Burkholderiales</taxon>
        <taxon>Oxalobacteraceae</taxon>
        <taxon>Telluria group</taxon>
        <taxon>Massilia</taxon>
    </lineage>
</organism>
<keyword evidence="4 8" id="KW-0812">Transmembrane</keyword>
<dbReference type="InterPro" id="IPR011014">
    <property type="entry name" value="MscS_channel_TM-2"/>
</dbReference>
<comment type="similarity">
    <text evidence="2">Belongs to the MscS (TC 1.A.23) family.</text>
</comment>
<dbReference type="InterPro" id="IPR006685">
    <property type="entry name" value="MscS_channel_2nd"/>
</dbReference>
<feature type="domain" description="Mechanosensitive ion channel MscS C-terminal" evidence="10">
    <location>
        <begin position="251"/>
        <end position="335"/>
    </location>
</feature>
<gene>
    <name evidence="12" type="ORF">LMJ30_13060</name>
</gene>
<dbReference type="InterPro" id="IPR023408">
    <property type="entry name" value="MscS_beta-dom_sf"/>
</dbReference>
<evidence type="ECO:0000313" key="13">
    <source>
        <dbReference type="Proteomes" id="UP001198701"/>
    </source>
</evidence>
<dbReference type="SUPFAM" id="SSF82861">
    <property type="entry name" value="Mechanosensitive channel protein MscS (YggB), transmembrane region"/>
    <property type="match status" value="1"/>
</dbReference>
<dbReference type="Gene3D" id="1.10.287.1260">
    <property type="match status" value="1"/>
</dbReference>
<proteinExistence type="inferred from homology"/>
<comment type="subcellular location">
    <subcellularLocation>
        <location evidence="1">Cell membrane</location>
        <topology evidence="1">Multi-pass membrane protein</topology>
    </subcellularLocation>
</comment>
<dbReference type="RefSeq" id="WP_229432768.1">
    <property type="nucleotide sequence ID" value="NZ_JAJHPV010000013.1"/>
</dbReference>
<keyword evidence="6 8" id="KW-0472">Membrane</keyword>
<feature type="transmembrane region" description="Helical" evidence="8">
    <location>
        <begin position="52"/>
        <end position="72"/>
    </location>
</feature>
<dbReference type="PANTHER" id="PTHR30566:SF25">
    <property type="entry name" value="INNER MEMBRANE PROTEIN"/>
    <property type="match status" value="1"/>
</dbReference>
<evidence type="ECO:0000313" key="12">
    <source>
        <dbReference type="EMBL" id="MCC6071888.1"/>
    </source>
</evidence>
<dbReference type="Gene3D" id="3.30.70.100">
    <property type="match status" value="1"/>
</dbReference>
<evidence type="ECO:0000256" key="2">
    <source>
        <dbReference type="ARBA" id="ARBA00008017"/>
    </source>
</evidence>
<keyword evidence="5 8" id="KW-1133">Transmembrane helix</keyword>
<dbReference type="Pfam" id="PF21088">
    <property type="entry name" value="MS_channel_1st"/>
    <property type="match status" value="1"/>
</dbReference>
<reference evidence="12 13" key="1">
    <citation type="submission" date="2021-11" db="EMBL/GenBank/DDBJ databases">
        <authorList>
            <person name="Huq M.A."/>
        </authorList>
    </citation>
    <scope>NUCLEOTIDE SEQUENCE [LARGE SCALE GENOMIC DNA]</scope>
    <source>
        <strain evidence="12 13">MAHUQ-52</strain>
    </source>
</reference>
<keyword evidence="13" id="KW-1185">Reference proteome</keyword>
<dbReference type="Proteomes" id="UP001198701">
    <property type="component" value="Unassembled WGS sequence"/>
</dbReference>
<evidence type="ECO:0000259" key="9">
    <source>
        <dbReference type="Pfam" id="PF00924"/>
    </source>
</evidence>
<feature type="transmembrane region" description="Helical" evidence="8">
    <location>
        <begin position="84"/>
        <end position="105"/>
    </location>
</feature>
<dbReference type="InterPro" id="IPR049278">
    <property type="entry name" value="MS_channel_C"/>
</dbReference>
<dbReference type="InterPro" id="IPR010920">
    <property type="entry name" value="LSM_dom_sf"/>
</dbReference>
<dbReference type="Pfam" id="PF00924">
    <property type="entry name" value="MS_channel_2nd"/>
    <property type="match status" value="1"/>
</dbReference>
<dbReference type="Pfam" id="PF21082">
    <property type="entry name" value="MS_channel_3rd"/>
    <property type="match status" value="1"/>
</dbReference>
<feature type="domain" description="Mechanosensitive ion channel transmembrane helices 2/3" evidence="11">
    <location>
        <begin position="138"/>
        <end position="176"/>
    </location>
</feature>
<sequence>MNDVFYGNTISDWIVAAGIAAAVALTLYALRYFIKCRLGKLAQHTETKIDDILLEVLGSTYFVFILLAALYIGSLSLALPAKTALILSRLAVAGFLFQAAMWGDAGIRAWRNHSQDKHGLLGNHGGVSSVGTLFFMARMVLWVVVALMVLDNLGVNITTLVASLGVGGIAVALAVQNVLGDLFASLSIVLDKPFVVGDTIIVGDAQGTVEYIGVKTTRLRSLSGEQIVFSNAELLKSRIHNQQRMVSRRATFSIGVTYDTTREQLQSIPGMLKAIVEAEPNATFDRAHFARFGASSLDFDVVYHIKTADYMVFMDTQQSIFLKVFEQFGAAGIDFAYPTSVVKLEAGGAGEPDVDQPSASRRAPYQVIKPR</sequence>